<evidence type="ECO:0000256" key="2">
    <source>
        <dbReference type="ARBA" id="ARBA00023015"/>
    </source>
</evidence>
<evidence type="ECO:0000313" key="6">
    <source>
        <dbReference type="EMBL" id="AYM88325.1"/>
    </source>
</evidence>
<dbReference type="EMBL" id="CP033066">
    <property type="protein sequence ID" value="AYM88325.1"/>
    <property type="molecule type" value="Genomic_DNA"/>
</dbReference>
<dbReference type="InterPro" id="IPR000847">
    <property type="entry name" value="LysR_HTH_N"/>
</dbReference>
<proteinExistence type="inferred from homology"/>
<dbReference type="GO" id="GO:0043565">
    <property type="term" value="F:sequence-specific DNA binding"/>
    <property type="evidence" value="ECO:0007669"/>
    <property type="project" value="TreeGrafter"/>
</dbReference>
<dbReference type="SUPFAM" id="SSF46785">
    <property type="entry name" value="Winged helix' DNA-binding domain"/>
    <property type="match status" value="1"/>
</dbReference>
<dbReference type="Pfam" id="PF03466">
    <property type="entry name" value="LysR_substrate"/>
    <property type="match status" value="1"/>
</dbReference>
<comment type="similarity">
    <text evidence="1">Belongs to the LysR transcriptional regulatory family.</text>
</comment>
<keyword evidence="2" id="KW-0805">Transcription regulation</keyword>
<evidence type="ECO:0000256" key="1">
    <source>
        <dbReference type="ARBA" id="ARBA00009437"/>
    </source>
</evidence>
<dbReference type="AlphaFoldDB" id="A0AAD0U1Y1"/>
<dbReference type="CDD" id="cd08422">
    <property type="entry name" value="PBP2_CrgA_like"/>
    <property type="match status" value="1"/>
</dbReference>
<protein>
    <submittedName>
        <fullName evidence="6">LysR family transcriptional regulator</fullName>
    </submittedName>
</protein>
<keyword evidence="3" id="KW-0238">DNA-binding</keyword>
<feature type="domain" description="HTH lysR-type" evidence="5">
    <location>
        <begin position="21"/>
        <end position="78"/>
    </location>
</feature>
<accession>A0AAD0U1Y1</accession>
<dbReference type="GO" id="GO:0006351">
    <property type="term" value="P:DNA-templated transcription"/>
    <property type="evidence" value="ECO:0007669"/>
    <property type="project" value="TreeGrafter"/>
</dbReference>
<evidence type="ECO:0000256" key="3">
    <source>
        <dbReference type="ARBA" id="ARBA00023125"/>
    </source>
</evidence>
<dbReference type="InterPro" id="IPR036390">
    <property type="entry name" value="WH_DNA-bd_sf"/>
</dbReference>
<dbReference type="InterPro" id="IPR058163">
    <property type="entry name" value="LysR-type_TF_proteobact-type"/>
</dbReference>
<evidence type="ECO:0000259" key="5">
    <source>
        <dbReference type="PROSITE" id="PS50931"/>
    </source>
</evidence>
<dbReference type="PANTHER" id="PTHR30537">
    <property type="entry name" value="HTH-TYPE TRANSCRIPTIONAL REGULATOR"/>
    <property type="match status" value="1"/>
</dbReference>
<dbReference type="PANTHER" id="PTHR30537:SF21">
    <property type="entry name" value="HTH-TYPE TRANSCRIPTIONAL REGULATOR SINR-RELATED"/>
    <property type="match status" value="1"/>
</dbReference>
<evidence type="ECO:0000256" key="4">
    <source>
        <dbReference type="ARBA" id="ARBA00023163"/>
    </source>
</evidence>
<dbReference type="FunFam" id="1.10.10.10:FF:000001">
    <property type="entry name" value="LysR family transcriptional regulator"/>
    <property type="match status" value="1"/>
</dbReference>
<dbReference type="PROSITE" id="PS50931">
    <property type="entry name" value="HTH_LYSR"/>
    <property type="match status" value="1"/>
</dbReference>
<dbReference type="GO" id="GO:0003700">
    <property type="term" value="F:DNA-binding transcription factor activity"/>
    <property type="evidence" value="ECO:0007669"/>
    <property type="project" value="InterPro"/>
</dbReference>
<dbReference type="Proteomes" id="UP000279995">
    <property type="component" value="Chromosome II"/>
</dbReference>
<name>A0AAD0U1Y1_9GAMM</name>
<evidence type="ECO:0000313" key="7">
    <source>
        <dbReference type="Proteomes" id="UP000279995"/>
    </source>
</evidence>
<dbReference type="Pfam" id="PF00126">
    <property type="entry name" value="HTH_1"/>
    <property type="match status" value="1"/>
</dbReference>
<organism evidence="6 7">
    <name type="scientific">Pseudoalteromonas agarivorans</name>
    <dbReference type="NCBI Taxonomy" id="176102"/>
    <lineage>
        <taxon>Bacteria</taxon>
        <taxon>Pseudomonadati</taxon>
        <taxon>Pseudomonadota</taxon>
        <taxon>Gammaproteobacteria</taxon>
        <taxon>Alteromonadales</taxon>
        <taxon>Pseudoalteromonadaceae</taxon>
        <taxon>Pseudoalteromonas</taxon>
    </lineage>
</organism>
<dbReference type="InterPro" id="IPR036388">
    <property type="entry name" value="WH-like_DNA-bd_sf"/>
</dbReference>
<reference evidence="6 7" key="1">
    <citation type="submission" date="2018-10" db="EMBL/GenBank/DDBJ databases">
        <title>Complete Genome Sequence and Transcriptomic Profiles of a Marine Bacterium, Pseudoalteromonas agarivorans Hao 2018.</title>
        <authorList>
            <person name="Hao L."/>
        </authorList>
    </citation>
    <scope>NUCLEOTIDE SEQUENCE [LARGE SCALE GENOMIC DNA]</scope>
    <source>
        <strain evidence="6 7">Hao 2018</strain>
    </source>
</reference>
<dbReference type="Gene3D" id="1.10.10.10">
    <property type="entry name" value="Winged helix-like DNA-binding domain superfamily/Winged helix DNA-binding domain"/>
    <property type="match status" value="1"/>
</dbReference>
<keyword evidence="4" id="KW-0804">Transcription</keyword>
<dbReference type="Gene3D" id="3.40.190.290">
    <property type="match status" value="1"/>
</dbReference>
<dbReference type="InterPro" id="IPR005119">
    <property type="entry name" value="LysR_subst-bd"/>
</dbReference>
<sequence>MKNRKRHEKLKHFQILIENMRSFNDIQTFIDVASCASISEAARQNEQTPAAVSAAIKRLEKDLGNVLFIRSTRSLRLSVAGEQFLSYAKDSLSLIQQGVAAVQTAVGEVTGTLQVSAPCDLGRNKLSEWLNEFLAHYPHVKLKLHLSDEVSDIYSQSIDIALRFGVPKDSQLIAAPLFLNNARILVASPEYVANNGLLTHPLNLTQHTTITFMRFGEVFKEWRFYKNGVVQKVQLNCQHIVNDGEMVRRWALEGKGIAYKSYLDVIDDLASGQLVHLCPEWQSDPLPLYMMYADRRQMTPVISAFRAFIQQKITALVG</sequence>
<dbReference type="SUPFAM" id="SSF53850">
    <property type="entry name" value="Periplasmic binding protein-like II"/>
    <property type="match status" value="1"/>
</dbReference>
<dbReference type="FunFam" id="3.40.190.290:FF:000001">
    <property type="entry name" value="Transcriptional regulator, LysR family"/>
    <property type="match status" value="1"/>
</dbReference>
<gene>
    <name evidence="6" type="ORF">D9T18_16630</name>
</gene>